<dbReference type="SUPFAM" id="SSF46894">
    <property type="entry name" value="C-terminal effector domain of the bipartite response regulators"/>
    <property type="match status" value="1"/>
</dbReference>
<evidence type="ECO:0000256" key="3">
    <source>
        <dbReference type="ARBA" id="ARBA00023125"/>
    </source>
</evidence>
<dbReference type="Pfam" id="PF00196">
    <property type="entry name" value="GerE"/>
    <property type="match status" value="1"/>
</dbReference>
<evidence type="ECO:0000256" key="2">
    <source>
        <dbReference type="ARBA" id="ARBA00023015"/>
    </source>
</evidence>
<dbReference type="Gene3D" id="3.40.50.2300">
    <property type="match status" value="1"/>
</dbReference>
<dbReference type="PRINTS" id="PR00038">
    <property type="entry name" value="HTHLUXR"/>
</dbReference>
<dbReference type="CDD" id="cd06170">
    <property type="entry name" value="LuxR_C_like"/>
    <property type="match status" value="1"/>
</dbReference>
<feature type="domain" description="HTH luxR-type" evidence="6">
    <location>
        <begin position="166"/>
        <end position="231"/>
    </location>
</feature>
<dbReference type="PANTHER" id="PTHR43214">
    <property type="entry name" value="TWO-COMPONENT RESPONSE REGULATOR"/>
    <property type="match status" value="1"/>
</dbReference>
<proteinExistence type="predicted"/>
<keyword evidence="3" id="KW-0238">DNA-binding</keyword>
<feature type="domain" description="Response regulatory" evidence="7">
    <location>
        <begin position="5"/>
        <end position="121"/>
    </location>
</feature>
<dbReference type="Pfam" id="PF00072">
    <property type="entry name" value="Response_reg"/>
    <property type="match status" value="1"/>
</dbReference>
<dbReference type="PROSITE" id="PS50110">
    <property type="entry name" value="RESPONSE_REGULATORY"/>
    <property type="match status" value="1"/>
</dbReference>
<evidence type="ECO:0000259" key="6">
    <source>
        <dbReference type="PROSITE" id="PS50043"/>
    </source>
</evidence>
<keyword evidence="4" id="KW-0804">Transcription</keyword>
<dbReference type="InterPro" id="IPR011006">
    <property type="entry name" value="CheY-like_superfamily"/>
</dbReference>
<dbReference type="SUPFAM" id="SSF52172">
    <property type="entry name" value="CheY-like"/>
    <property type="match status" value="1"/>
</dbReference>
<evidence type="ECO:0000313" key="9">
    <source>
        <dbReference type="Proteomes" id="UP000832097"/>
    </source>
</evidence>
<keyword evidence="9" id="KW-1185">Reference proteome</keyword>
<feature type="modified residue" description="4-aspartylphosphate" evidence="5">
    <location>
        <position position="56"/>
    </location>
</feature>
<dbReference type="InterPro" id="IPR001789">
    <property type="entry name" value="Sig_transdc_resp-reg_receiver"/>
</dbReference>
<dbReference type="InterPro" id="IPR058245">
    <property type="entry name" value="NreC/VraR/RcsB-like_REC"/>
</dbReference>
<keyword evidence="1 5" id="KW-0597">Phosphoprotein</keyword>
<dbReference type="CDD" id="cd17535">
    <property type="entry name" value="REC_NarL-like"/>
    <property type="match status" value="1"/>
</dbReference>
<sequence>MSGIRVGLVDDQALVRTGFRLVLSAEPGIEVVGEAADGAQAIELVRTVSPDVLLMDVRMPDMDGIEATAAIARRPGAPHILVLTTFDLDEYAFAAIRAGASGFLLKDVRPDELVAAIRTVHAGEAALSPRVTRRMLELFADRLPAPQPHGGAARDARGAAGADAGGASVIAALTPREREILVAIGEGLNNTELAERFFLSESTVKTHVGRLLQKLDARDRVRLVIIAYEHGLLPADAGGSASGTPATGD</sequence>
<evidence type="ECO:0000313" key="8">
    <source>
        <dbReference type="EMBL" id="UOE45305.1"/>
    </source>
</evidence>
<dbReference type="RefSeq" id="WP_243557782.1">
    <property type="nucleotide sequence ID" value="NZ_CP094528.1"/>
</dbReference>
<dbReference type="PROSITE" id="PS50043">
    <property type="entry name" value="HTH_LUXR_2"/>
    <property type="match status" value="1"/>
</dbReference>
<dbReference type="InterPro" id="IPR039420">
    <property type="entry name" value="WalR-like"/>
</dbReference>
<protein>
    <submittedName>
        <fullName evidence="8">Response regulator transcription factor</fullName>
    </submittedName>
</protein>
<dbReference type="Proteomes" id="UP000832097">
    <property type="component" value="Chromosome"/>
</dbReference>
<gene>
    <name evidence="8" type="ORF">MTO99_05945</name>
</gene>
<dbReference type="SMART" id="SM00421">
    <property type="entry name" value="HTH_LUXR"/>
    <property type="match status" value="1"/>
</dbReference>
<name>A0ABY4C1E6_9MICO</name>
<reference evidence="8 9" key="1">
    <citation type="submission" date="2022-03" db="EMBL/GenBank/DDBJ databases">
        <title>Mucilaginibacter sp. isolated from the gut of Protaetia brevitarsis seulensis larvae.</title>
        <authorList>
            <person name="Won M."/>
            <person name="Kim S.-J."/>
            <person name="Kwon S.-W."/>
        </authorList>
    </citation>
    <scope>NUCLEOTIDE SEQUENCE [LARGE SCALE GENOMIC DNA]</scope>
    <source>
        <strain evidence="8 9">CFWR-12</strain>
    </source>
</reference>
<accession>A0ABY4C1E6</accession>
<keyword evidence="2" id="KW-0805">Transcription regulation</keyword>
<evidence type="ECO:0000256" key="4">
    <source>
        <dbReference type="ARBA" id="ARBA00023163"/>
    </source>
</evidence>
<evidence type="ECO:0000256" key="1">
    <source>
        <dbReference type="ARBA" id="ARBA00022553"/>
    </source>
</evidence>
<dbReference type="SMART" id="SM00448">
    <property type="entry name" value="REC"/>
    <property type="match status" value="1"/>
</dbReference>
<dbReference type="InterPro" id="IPR000792">
    <property type="entry name" value="Tscrpt_reg_LuxR_C"/>
</dbReference>
<evidence type="ECO:0000256" key="5">
    <source>
        <dbReference type="PROSITE-ProRule" id="PRU00169"/>
    </source>
</evidence>
<dbReference type="EMBL" id="CP094528">
    <property type="protein sequence ID" value="UOE45305.1"/>
    <property type="molecule type" value="Genomic_DNA"/>
</dbReference>
<dbReference type="InterPro" id="IPR016032">
    <property type="entry name" value="Sig_transdc_resp-reg_C-effctor"/>
</dbReference>
<evidence type="ECO:0000259" key="7">
    <source>
        <dbReference type="PROSITE" id="PS50110"/>
    </source>
</evidence>
<organism evidence="8 9">
    <name type="scientific">Agromyces larvae</name>
    <dbReference type="NCBI Taxonomy" id="2929802"/>
    <lineage>
        <taxon>Bacteria</taxon>
        <taxon>Bacillati</taxon>
        <taxon>Actinomycetota</taxon>
        <taxon>Actinomycetes</taxon>
        <taxon>Micrococcales</taxon>
        <taxon>Microbacteriaceae</taxon>
        <taxon>Agromyces</taxon>
    </lineage>
</organism>
<dbReference type="PANTHER" id="PTHR43214:SF24">
    <property type="entry name" value="TRANSCRIPTIONAL REGULATORY PROTEIN NARL-RELATED"/>
    <property type="match status" value="1"/>
</dbReference>